<proteinExistence type="predicted"/>
<evidence type="ECO:0000313" key="1">
    <source>
        <dbReference type="EMBL" id="HIZ46836.1"/>
    </source>
</evidence>
<dbReference type="Proteomes" id="UP000824062">
    <property type="component" value="Unassembled WGS sequence"/>
</dbReference>
<evidence type="ECO:0000313" key="2">
    <source>
        <dbReference type="Proteomes" id="UP000824062"/>
    </source>
</evidence>
<reference evidence="1" key="2">
    <citation type="submission" date="2021-04" db="EMBL/GenBank/DDBJ databases">
        <authorList>
            <person name="Gilroy R."/>
        </authorList>
    </citation>
    <scope>NUCLEOTIDE SEQUENCE</scope>
    <source>
        <strain evidence="1">ChiHjej12B11-14209</strain>
    </source>
</reference>
<protein>
    <submittedName>
        <fullName evidence="1">Uncharacterized protein</fullName>
    </submittedName>
</protein>
<name>A0A9D2JEH5_9ACTN</name>
<comment type="caution">
    <text evidence="1">The sequence shown here is derived from an EMBL/GenBank/DDBJ whole genome shotgun (WGS) entry which is preliminary data.</text>
</comment>
<dbReference type="EMBL" id="DXBM01000062">
    <property type="protein sequence ID" value="HIZ46836.1"/>
    <property type="molecule type" value="Genomic_DNA"/>
</dbReference>
<reference evidence="1" key="1">
    <citation type="journal article" date="2021" name="PeerJ">
        <title>Extensive microbial diversity within the chicken gut microbiome revealed by metagenomics and culture.</title>
        <authorList>
            <person name="Gilroy R."/>
            <person name="Ravi A."/>
            <person name="Getino M."/>
            <person name="Pursley I."/>
            <person name="Horton D.L."/>
            <person name="Alikhan N.F."/>
            <person name="Baker D."/>
            <person name="Gharbi K."/>
            <person name="Hall N."/>
            <person name="Watson M."/>
            <person name="Adriaenssens E.M."/>
            <person name="Foster-Nyarko E."/>
            <person name="Jarju S."/>
            <person name="Secka A."/>
            <person name="Antonio M."/>
            <person name="Oren A."/>
            <person name="Chaudhuri R.R."/>
            <person name="La Ragione R."/>
            <person name="Hildebrand F."/>
            <person name="Pallen M.J."/>
        </authorList>
    </citation>
    <scope>NUCLEOTIDE SEQUENCE</scope>
    <source>
        <strain evidence="1">ChiHjej12B11-14209</strain>
    </source>
</reference>
<sequence length="222" mass="25357">MTDLTGIDLHHGTLPSHMKIDIWEEYARVVLNWLEPADYSGLTTADKPDLVDEANDLGVEVTWSLPEGSQEIDALYLRLCTEKDSKRRSYIEERLSQLGAKVNKYVCLHPTGHDDFLLIHKSHEAKLELLNKGGYRPFRHNHLFVMSDILADETMLQAALIGFRRASTNYKHSFERIIVAVPGYVYKFNLVNFSYHVTTLPSSKQYDLAMTARSNVLNAEMT</sequence>
<gene>
    <name evidence="1" type="ORF">IAA19_07465</name>
</gene>
<organism evidence="1 2">
    <name type="scientific">Candidatus Olsenella pullistercoris</name>
    <dbReference type="NCBI Taxonomy" id="2838712"/>
    <lineage>
        <taxon>Bacteria</taxon>
        <taxon>Bacillati</taxon>
        <taxon>Actinomycetota</taxon>
        <taxon>Coriobacteriia</taxon>
        <taxon>Coriobacteriales</taxon>
        <taxon>Atopobiaceae</taxon>
        <taxon>Olsenella</taxon>
    </lineage>
</organism>
<dbReference type="AlphaFoldDB" id="A0A9D2JEH5"/>
<accession>A0A9D2JEH5</accession>